<feature type="transmembrane region" description="Helical" evidence="8">
    <location>
        <begin position="140"/>
        <end position="159"/>
    </location>
</feature>
<dbReference type="STRING" id="985054.SAMN05444358_10392"/>
<dbReference type="InterPro" id="IPR022764">
    <property type="entry name" value="Peptidase_S54_rhomboid_dom"/>
</dbReference>
<dbReference type="AlphaFoldDB" id="A0A1H2Z5Y3"/>
<feature type="transmembrane region" description="Helical" evidence="8">
    <location>
        <begin position="113"/>
        <end position="134"/>
    </location>
</feature>
<keyword evidence="11" id="KW-1185">Reference proteome</keyword>
<evidence type="ECO:0000313" key="10">
    <source>
        <dbReference type="EMBL" id="SDX12408.1"/>
    </source>
</evidence>
<evidence type="ECO:0000259" key="9">
    <source>
        <dbReference type="Pfam" id="PF01694"/>
    </source>
</evidence>
<reference evidence="11" key="1">
    <citation type="submission" date="2016-10" db="EMBL/GenBank/DDBJ databases">
        <authorList>
            <person name="Varghese N."/>
            <person name="Submissions S."/>
        </authorList>
    </citation>
    <scope>NUCLEOTIDE SEQUENCE [LARGE SCALE GENOMIC DNA]</scope>
    <source>
        <strain evidence="11">DSM 27839</strain>
    </source>
</reference>
<dbReference type="InterPro" id="IPR002610">
    <property type="entry name" value="Peptidase_S54_rhomboid-like"/>
</dbReference>
<protein>
    <submittedName>
        <fullName evidence="10">Rhomboid family protein</fullName>
    </submittedName>
</protein>
<keyword evidence="2" id="KW-0645">Protease</keyword>
<dbReference type="InterPro" id="IPR035952">
    <property type="entry name" value="Rhomboid-like_sf"/>
</dbReference>
<feature type="domain" description="Peptidase S54 rhomboid" evidence="9">
    <location>
        <begin position="75"/>
        <end position="214"/>
    </location>
</feature>
<dbReference type="Proteomes" id="UP000183400">
    <property type="component" value="Unassembled WGS sequence"/>
</dbReference>
<dbReference type="OrthoDB" id="7836448at2"/>
<evidence type="ECO:0000256" key="3">
    <source>
        <dbReference type="ARBA" id="ARBA00022692"/>
    </source>
</evidence>
<keyword evidence="7 8" id="KW-0472">Membrane</keyword>
<proteinExistence type="predicted"/>
<feature type="transmembrane region" description="Helical" evidence="8">
    <location>
        <begin position="12"/>
        <end position="33"/>
    </location>
</feature>
<gene>
    <name evidence="10" type="ORF">SAMN05444358_10392</name>
</gene>
<dbReference type="GO" id="GO:0016020">
    <property type="term" value="C:membrane"/>
    <property type="evidence" value="ECO:0007669"/>
    <property type="project" value="UniProtKB-SubCell"/>
</dbReference>
<evidence type="ECO:0000256" key="1">
    <source>
        <dbReference type="ARBA" id="ARBA00004141"/>
    </source>
</evidence>
<evidence type="ECO:0000313" key="11">
    <source>
        <dbReference type="Proteomes" id="UP000183400"/>
    </source>
</evidence>
<sequence length="228" mass="24748">MSSEHYTPPVNPLPPVVVALVLFIMGIELALMLGSRGLVGGPNAVGWRLDALQHYTFSPDIFGWMVQNGRWPFEHVIRFVTYPFVQANFTQAIFVCVFVLAMGKMVAEVFGSIAMLIIFVLSGVGGALAYAVVLNPPYPLVGGFPPVYGLIGAFTWLLWRKLSLVGENQSRAFSLIAVLMGVQLLFGLLFGGTSDWVADLGGFATGFGLSFFLAPGGWARILSKTRRD</sequence>
<dbReference type="EMBL" id="FNNP01000003">
    <property type="protein sequence ID" value="SDX12408.1"/>
    <property type="molecule type" value="Genomic_DNA"/>
</dbReference>
<feature type="transmembrane region" description="Helical" evidence="8">
    <location>
        <begin position="171"/>
        <end position="191"/>
    </location>
</feature>
<comment type="subcellular location">
    <subcellularLocation>
        <location evidence="1">Membrane</location>
        <topology evidence="1">Multi-pass membrane protein</topology>
    </subcellularLocation>
</comment>
<feature type="transmembrane region" description="Helical" evidence="8">
    <location>
        <begin position="79"/>
        <end position="101"/>
    </location>
</feature>
<evidence type="ECO:0000256" key="2">
    <source>
        <dbReference type="ARBA" id="ARBA00022670"/>
    </source>
</evidence>
<accession>A0A1H2Z5Y3</accession>
<feature type="transmembrane region" description="Helical" evidence="8">
    <location>
        <begin position="203"/>
        <end position="222"/>
    </location>
</feature>
<dbReference type="SUPFAM" id="SSF144091">
    <property type="entry name" value="Rhomboid-like"/>
    <property type="match status" value="1"/>
</dbReference>
<evidence type="ECO:0000256" key="8">
    <source>
        <dbReference type="SAM" id="Phobius"/>
    </source>
</evidence>
<name>A0A1H2Z5Y3_9RHOB</name>
<dbReference type="RefSeq" id="WP_074736902.1">
    <property type="nucleotide sequence ID" value="NZ_FNNP01000003.1"/>
</dbReference>
<evidence type="ECO:0000256" key="6">
    <source>
        <dbReference type="ARBA" id="ARBA00022989"/>
    </source>
</evidence>
<keyword evidence="3 8" id="KW-0812">Transmembrane</keyword>
<evidence type="ECO:0000256" key="7">
    <source>
        <dbReference type="ARBA" id="ARBA00023136"/>
    </source>
</evidence>
<keyword evidence="4" id="KW-0378">Hydrolase</keyword>
<dbReference type="GO" id="GO:0004252">
    <property type="term" value="F:serine-type endopeptidase activity"/>
    <property type="evidence" value="ECO:0007669"/>
    <property type="project" value="InterPro"/>
</dbReference>
<dbReference type="Pfam" id="PF01694">
    <property type="entry name" value="Rhomboid"/>
    <property type="match status" value="1"/>
</dbReference>
<dbReference type="Gene3D" id="1.20.1540.10">
    <property type="entry name" value="Rhomboid-like"/>
    <property type="match status" value="1"/>
</dbReference>
<dbReference type="PANTHER" id="PTHR22936">
    <property type="entry name" value="RHOMBOID-RELATED"/>
    <property type="match status" value="1"/>
</dbReference>
<evidence type="ECO:0000256" key="5">
    <source>
        <dbReference type="ARBA" id="ARBA00022825"/>
    </source>
</evidence>
<dbReference type="PANTHER" id="PTHR22936:SF69">
    <property type="entry name" value="RHOMBOID-LIKE PROTEIN"/>
    <property type="match status" value="1"/>
</dbReference>
<keyword evidence="6 8" id="KW-1133">Transmembrane helix</keyword>
<evidence type="ECO:0000256" key="4">
    <source>
        <dbReference type="ARBA" id="ARBA00022801"/>
    </source>
</evidence>
<keyword evidence="5" id="KW-0720">Serine protease</keyword>
<organism evidence="10 11">
    <name type="scientific">Ruegeria halocynthiae</name>
    <dbReference type="NCBI Taxonomy" id="985054"/>
    <lineage>
        <taxon>Bacteria</taxon>
        <taxon>Pseudomonadati</taxon>
        <taxon>Pseudomonadota</taxon>
        <taxon>Alphaproteobacteria</taxon>
        <taxon>Rhodobacterales</taxon>
        <taxon>Roseobacteraceae</taxon>
        <taxon>Ruegeria</taxon>
    </lineage>
</organism>
<dbReference type="GO" id="GO:0006508">
    <property type="term" value="P:proteolysis"/>
    <property type="evidence" value="ECO:0007669"/>
    <property type="project" value="UniProtKB-KW"/>
</dbReference>